<dbReference type="EMBL" id="CP002739">
    <property type="protein sequence ID" value="AEF16488.1"/>
    <property type="molecule type" value="Genomic_DNA"/>
</dbReference>
<dbReference type="KEGG" id="txy:Thexy_0055"/>
<dbReference type="EMBL" id="CP002739">
    <property type="protein sequence ID" value="AEF16427.1"/>
    <property type="molecule type" value="Genomic_DNA"/>
</dbReference>
<evidence type="ECO:0000256" key="1">
    <source>
        <dbReference type="SAM" id="MobiDB-lite"/>
    </source>
</evidence>
<sequence>MCPMNEASEACEREGPRERHYDRTSLSAVSETSEKNRRHIEHGAYVSDKINTISHCSVLRV</sequence>
<dbReference type="EMBL" id="CP002739">
    <property type="protein sequence ID" value="AEF16132.1"/>
    <property type="molecule type" value="Genomic_DNA"/>
</dbReference>
<protein>
    <submittedName>
        <fullName evidence="4">Uncharacterized protein</fullName>
    </submittedName>
</protein>
<dbReference type="AlphaFoldDB" id="F0DT45"/>
<dbReference type="Proteomes" id="UP000007239">
    <property type="component" value="Chromosome"/>
</dbReference>
<accession>F0DT45</accession>
<gene>
    <name evidence="2" type="ordered locus">Thexy_0055</name>
    <name evidence="3" type="ordered locus">Thexy_0069</name>
    <name evidence="4" type="ordered locus">Thexy_0371</name>
    <name evidence="5" type="ordered locus">Thexy_0436</name>
</gene>
<evidence type="ECO:0000313" key="3">
    <source>
        <dbReference type="EMBL" id="AEF16132.1"/>
    </source>
</evidence>
<evidence type="ECO:0000313" key="6">
    <source>
        <dbReference type="Proteomes" id="UP000007239"/>
    </source>
</evidence>
<dbReference type="KEGG" id="txy:Thexy_0436"/>
<feature type="region of interest" description="Disordered" evidence="1">
    <location>
        <begin position="1"/>
        <end position="40"/>
    </location>
</feature>
<evidence type="ECO:0000313" key="2">
    <source>
        <dbReference type="EMBL" id="AEF16118.1"/>
    </source>
</evidence>
<keyword evidence="6" id="KW-1185">Reference proteome</keyword>
<organism evidence="4 6">
    <name type="scientific">Thermoanaerobacterium xylanolyticum (strain ATCC 49914 / DSM 7097 / LX-11)</name>
    <dbReference type="NCBI Taxonomy" id="858215"/>
    <lineage>
        <taxon>Bacteria</taxon>
        <taxon>Bacillati</taxon>
        <taxon>Bacillota</taxon>
        <taxon>Clostridia</taxon>
        <taxon>Thermoanaerobacterales</taxon>
        <taxon>Thermoanaerobacteraceae</taxon>
        <taxon>Thermoanaerobacterium</taxon>
    </lineage>
</organism>
<evidence type="ECO:0000313" key="4">
    <source>
        <dbReference type="EMBL" id="AEF16427.1"/>
    </source>
</evidence>
<proteinExistence type="predicted"/>
<feature type="compositionally biased region" description="Basic and acidic residues" evidence="1">
    <location>
        <begin position="10"/>
        <end position="23"/>
    </location>
</feature>
<dbReference type="HOGENOM" id="CLU_2921320_0_0_9"/>
<dbReference type="EMBL" id="CP002739">
    <property type="protein sequence ID" value="AEF16118.1"/>
    <property type="molecule type" value="Genomic_DNA"/>
</dbReference>
<dbReference type="KEGG" id="txy:Thexy_0371"/>
<reference evidence="4" key="1">
    <citation type="submission" date="2011-05" db="EMBL/GenBank/DDBJ databases">
        <title>Complete sequence of Thermoanaerobacterium xylanolyticum LX-11.</title>
        <authorList>
            <consortium name="US DOE Joint Genome Institute"/>
            <person name="Lucas S."/>
            <person name="Han J."/>
            <person name="Lapidus A."/>
            <person name="Cheng J.-F."/>
            <person name="Goodwin L."/>
            <person name="Pitluck S."/>
            <person name="Peters L."/>
            <person name="Mikhailova N."/>
            <person name="Lu M."/>
            <person name="Han C."/>
            <person name="Tapia R."/>
            <person name="Land M."/>
            <person name="Hauser L."/>
            <person name="Kyrpides N."/>
            <person name="Ivanova N."/>
            <person name="Pagani I."/>
            <person name="Hemme C."/>
            <person name="Woyke T."/>
        </authorList>
    </citation>
    <scope>NUCLEOTIDE SEQUENCE</scope>
    <source>
        <strain evidence="4">LX-11</strain>
    </source>
</reference>
<evidence type="ECO:0000313" key="5">
    <source>
        <dbReference type="EMBL" id="AEF16488.1"/>
    </source>
</evidence>
<dbReference type="KEGG" id="txy:Thexy_0069"/>
<name>F0DT45_THEXL</name>